<protein>
    <recommendedName>
        <fullName evidence="1">GmrSD restriction endonucleases N-terminal domain-containing protein</fullName>
    </recommendedName>
</protein>
<evidence type="ECO:0000313" key="2">
    <source>
        <dbReference type="EMBL" id="OHB14670.1"/>
    </source>
</evidence>
<dbReference type="AlphaFoldDB" id="A0A1G2UZ68"/>
<dbReference type="PANTHER" id="PTHR39639">
    <property type="entry name" value="CHROMOSOME 16, WHOLE GENOME SHOTGUN SEQUENCE"/>
    <property type="match status" value="1"/>
</dbReference>
<dbReference type="PANTHER" id="PTHR39639:SF1">
    <property type="entry name" value="DUF262 DOMAIN-CONTAINING PROTEIN"/>
    <property type="match status" value="1"/>
</dbReference>
<comment type="caution">
    <text evidence="2">The sequence shown here is derived from an EMBL/GenBank/DDBJ whole genome shotgun (WGS) entry which is preliminary data.</text>
</comment>
<feature type="domain" description="GmrSD restriction endonucleases N-terminal" evidence="1">
    <location>
        <begin position="15"/>
        <end position="156"/>
    </location>
</feature>
<name>A0A1G2UZ68_9BACT</name>
<proteinExistence type="predicted"/>
<dbReference type="EMBL" id="MHWW01000017">
    <property type="protein sequence ID" value="OHB14670.1"/>
    <property type="molecule type" value="Genomic_DNA"/>
</dbReference>
<sequence>MKINQTTFPISWFRDRKIDGSLVLKPPYQRKPVWTNKQKAYLIDTILGGYNIPEIYMHRETDENGTTKYNIVDGQQRIRTILEFIDGEFSLLEEYTPNYADFIFKDLPSEAQKKFWGFTIFAREIVDVKEEDVKNLFRRMNKNVVTLNAQELRHATYDGTFIKLMEEEAEDAFWSENKIVTPNEIRRMTDVQFVSDIFVSMINGIQDKTIELDRYYQLYESEFADKSKWKDRFFTIKQNILEIVPDLKNTRWKNKSDFYTLFISLNSLINENKNIKKNKIPKLQIALKNFSNQISKAVQKTSKGKGLSKDIANYLNAVTKSTTDKDRRMTRHKIVLNILKKFYE</sequence>
<reference evidence="2 3" key="1">
    <citation type="journal article" date="2016" name="Nat. Commun.">
        <title>Thousands of microbial genomes shed light on interconnected biogeochemical processes in an aquifer system.</title>
        <authorList>
            <person name="Anantharaman K."/>
            <person name="Brown C.T."/>
            <person name="Hug L.A."/>
            <person name="Sharon I."/>
            <person name="Castelle C.J."/>
            <person name="Probst A.J."/>
            <person name="Thomas B.C."/>
            <person name="Singh A."/>
            <person name="Wilkins M.J."/>
            <person name="Karaoz U."/>
            <person name="Brodie E.L."/>
            <person name="Williams K.H."/>
            <person name="Hubbard S.S."/>
            <person name="Banfield J.F."/>
        </authorList>
    </citation>
    <scope>NUCLEOTIDE SEQUENCE [LARGE SCALE GENOMIC DNA]</scope>
</reference>
<dbReference type="InterPro" id="IPR004919">
    <property type="entry name" value="GmrSD_N"/>
</dbReference>
<dbReference type="Pfam" id="PF03235">
    <property type="entry name" value="GmrSD_N"/>
    <property type="match status" value="1"/>
</dbReference>
<evidence type="ECO:0000259" key="1">
    <source>
        <dbReference type="Pfam" id="PF03235"/>
    </source>
</evidence>
<evidence type="ECO:0000313" key="3">
    <source>
        <dbReference type="Proteomes" id="UP000177697"/>
    </source>
</evidence>
<organism evidence="2 3">
    <name type="scientific">Candidatus Zambryskibacteria bacterium RIFOXYC1_FULL_39_10</name>
    <dbReference type="NCBI Taxonomy" id="1802779"/>
    <lineage>
        <taxon>Bacteria</taxon>
        <taxon>Candidatus Zambryskiibacteriota</taxon>
    </lineage>
</organism>
<dbReference type="Proteomes" id="UP000177697">
    <property type="component" value="Unassembled WGS sequence"/>
</dbReference>
<accession>A0A1G2UZ68</accession>
<gene>
    <name evidence="2" type="ORF">A2431_00475</name>
</gene>